<gene>
    <name evidence="1" type="ORF">A2151_09200</name>
</gene>
<dbReference type="PANTHER" id="PTHR35271:SF1">
    <property type="entry name" value="ABC TRANSPORTER, SUBSTRATE-BINDING LIPOPROTEIN"/>
    <property type="match status" value="1"/>
</dbReference>
<evidence type="ECO:0008006" key="3">
    <source>
        <dbReference type="Google" id="ProtNLM"/>
    </source>
</evidence>
<comment type="caution">
    <text evidence="1">The sequence shown here is derived from an EMBL/GenBank/DDBJ whole genome shotgun (WGS) entry which is preliminary data.</text>
</comment>
<evidence type="ECO:0000313" key="1">
    <source>
        <dbReference type="EMBL" id="OGI47298.1"/>
    </source>
</evidence>
<dbReference type="Gene3D" id="3.40.50.2300">
    <property type="match status" value="2"/>
</dbReference>
<name>A0A1F6TQ97_9PROT</name>
<accession>A0A1F6TQ97</accession>
<protein>
    <recommendedName>
        <fullName evidence="3">ABC transporter substrate-binding protein</fullName>
    </recommendedName>
</protein>
<proteinExistence type="predicted"/>
<dbReference type="PANTHER" id="PTHR35271">
    <property type="entry name" value="ABC TRANSPORTER, SUBSTRATE-BINDING LIPOPROTEIN-RELATED"/>
    <property type="match status" value="1"/>
</dbReference>
<sequence>MFILLTLGLALAPDAGAARCLYVSSYHLGYEWNDGIERGLDPILRGKCELKKFYMDGKRRLEPEFAQQKALEAKALIESWKPDVVIAADDSASKYLIMPYFKNAAVPVVFCGLNWTAEPYGYPYDNATGMIEVGPIEPLAREVKQTVRNARHGVFLSVDEMTQYKEFAMNQKVYGQLGIRMTHVPVTTMAAWEEAYIAAQNDADFIVVANNAGIGDWDKQRAAQIVHTHSRKFTVSYLEWLAPYSMLTMAKIADEQGEWAAKVAVIILNGAKPRDIPIVANRRWNMYVNPPLLAKARIRLSQDILHKAVKVGG</sequence>
<dbReference type="STRING" id="1817760.A2151_09200"/>
<reference evidence="1 2" key="1">
    <citation type="journal article" date="2016" name="Nat. Commun.">
        <title>Thousands of microbial genomes shed light on interconnected biogeochemical processes in an aquifer system.</title>
        <authorList>
            <person name="Anantharaman K."/>
            <person name="Brown C.T."/>
            <person name="Hug L.A."/>
            <person name="Sharon I."/>
            <person name="Castelle C.J."/>
            <person name="Probst A.J."/>
            <person name="Thomas B.C."/>
            <person name="Singh A."/>
            <person name="Wilkins M.J."/>
            <person name="Karaoz U."/>
            <person name="Brodie E.L."/>
            <person name="Williams K.H."/>
            <person name="Hubbard S.S."/>
            <person name="Banfield J.F."/>
        </authorList>
    </citation>
    <scope>NUCLEOTIDE SEQUENCE [LARGE SCALE GENOMIC DNA]</scope>
</reference>
<dbReference type="EMBL" id="MFSU01000059">
    <property type="protein sequence ID" value="OGI47298.1"/>
    <property type="molecule type" value="Genomic_DNA"/>
</dbReference>
<dbReference type="Pfam" id="PF04392">
    <property type="entry name" value="ABC_sub_bind"/>
    <property type="match status" value="1"/>
</dbReference>
<dbReference type="InterPro" id="IPR007487">
    <property type="entry name" value="ABC_transpt-TYRBP-like"/>
</dbReference>
<evidence type="ECO:0000313" key="2">
    <source>
        <dbReference type="Proteomes" id="UP000178885"/>
    </source>
</evidence>
<dbReference type="Proteomes" id="UP000178885">
    <property type="component" value="Unassembled WGS sequence"/>
</dbReference>
<organism evidence="1 2">
    <name type="scientific">Candidatus Muproteobacteria bacterium RBG_16_65_34</name>
    <dbReference type="NCBI Taxonomy" id="1817760"/>
    <lineage>
        <taxon>Bacteria</taxon>
        <taxon>Pseudomonadati</taxon>
        <taxon>Pseudomonadota</taxon>
        <taxon>Candidatus Muproteobacteria</taxon>
    </lineage>
</organism>
<dbReference type="AlphaFoldDB" id="A0A1F6TQ97"/>